<sequence length="113" mass="12947">MHSGILVQKHARIVLPGWTIRVSLLLITWLLVLVTATVSSIWIMKPYVIHRSSCFAVCILWTTLNDWHRFKRNQCLWSTLLFSFSTSTASHSPLQTLVYIHTPTPPGQIGIRH</sequence>
<organism evidence="2">
    <name type="scientific">Arundo donax</name>
    <name type="common">Giant reed</name>
    <name type="synonym">Donax arundinaceus</name>
    <dbReference type="NCBI Taxonomy" id="35708"/>
    <lineage>
        <taxon>Eukaryota</taxon>
        <taxon>Viridiplantae</taxon>
        <taxon>Streptophyta</taxon>
        <taxon>Embryophyta</taxon>
        <taxon>Tracheophyta</taxon>
        <taxon>Spermatophyta</taxon>
        <taxon>Magnoliopsida</taxon>
        <taxon>Liliopsida</taxon>
        <taxon>Poales</taxon>
        <taxon>Poaceae</taxon>
        <taxon>PACMAD clade</taxon>
        <taxon>Arundinoideae</taxon>
        <taxon>Arundineae</taxon>
        <taxon>Arundo</taxon>
    </lineage>
</organism>
<keyword evidence="1" id="KW-1133">Transmembrane helix</keyword>
<accession>A0A0A9FVI9</accession>
<reference evidence="2" key="1">
    <citation type="submission" date="2014-09" db="EMBL/GenBank/DDBJ databases">
        <authorList>
            <person name="Magalhaes I.L.F."/>
            <person name="Oliveira U."/>
            <person name="Santos F.R."/>
            <person name="Vidigal T.H.D.A."/>
            <person name="Brescovit A.D."/>
            <person name="Santos A.J."/>
        </authorList>
    </citation>
    <scope>NUCLEOTIDE SEQUENCE</scope>
    <source>
        <tissue evidence="2">Shoot tissue taken approximately 20 cm above the soil surface</tissue>
    </source>
</reference>
<dbReference type="AlphaFoldDB" id="A0A0A9FVI9"/>
<name>A0A0A9FVI9_ARUDO</name>
<feature type="transmembrane region" description="Helical" evidence="1">
    <location>
        <begin position="20"/>
        <end position="43"/>
    </location>
</feature>
<dbReference type="EMBL" id="GBRH01181041">
    <property type="protein sequence ID" value="JAE16855.1"/>
    <property type="molecule type" value="Transcribed_RNA"/>
</dbReference>
<evidence type="ECO:0000256" key="1">
    <source>
        <dbReference type="SAM" id="Phobius"/>
    </source>
</evidence>
<keyword evidence="1" id="KW-0472">Membrane</keyword>
<proteinExistence type="predicted"/>
<protein>
    <submittedName>
        <fullName evidence="2">Uncharacterized protein</fullName>
    </submittedName>
</protein>
<evidence type="ECO:0000313" key="2">
    <source>
        <dbReference type="EMBL" id="JAE16855.1"/>
    </source>
</evidence>
<keyword evidence="1" id="KW-0812">Transmembrane</keyword>
<reference evidence="2" key="2">
    <citation type="journal article" date="2015" name="Data Brief">
        <title>Shoot transcriptome of the giant reed, Arundo donax.</title>
        <authorList>
            <person name="Barrero R.A."/>
            <person name="Guerrero F.D."/>
            <person name="Moolhuijzen P."/>
            <person name="Goolsby J.A."/>
            <person name="Tidwell J."/>
            <person name="Bellgard S.E."/>
            <person name="Bellgard M.I."/>
        </authorList>
    </citation>
    <scope>NUCLEOTIDE SEQUENCE</scope>
    <source>
        <tissue evidence="2">Shoot tissue taken approximately 20 cm above the soil surface</tissue>
    </source>
</reference>